<reference evidence="1" key="1">
    <citation type="journal article" date="2023" name="Mol. Biol. Evol.">
        <title>Third-Generation Sequencing Reveals the Adaptive Role of the Epigenome in Three Deep-Sea Polychaetes.</title>
        <authorList>
            <person name="Perez M."/>
            <person name="Aroh O."/>
            <person name="Sun Y."/>
            <person name="Lan Y."/>
            <person name="Juniper S.K."/>
            <person name="Young C.R."/>
            <person name="Angers B."/>
            <person name="Qian P.Y."/>
        </authorList>
    </citation>
    <scope>NUCLEOTIDE SEQUENCE</scope>
    <source>
        <strain evidence="1">P08H-3</strain>
    </source>
</reference>
<name>A0AAD9J838_9ANNE</name>
<keyword evidence="2" id="KW-1185">Reference proteome</keyword>
<evidence type="ECO:0000313" key="1">
    <source>
        <dbReference type="EMBL" id="KAK2148049.1"/>
    </source>
</evidence>
<dbReference type="EMBL" id="JAODUP010000519">
    <property type="protein sequence ID" value="KAK2148049.1"/>
    <property type="molecule type" value="Genomic_DNA"/>
</dbReference>
<sequence>MLIIALSVAGYDNNTDRKSSSRPTRQLARRMCRGFRTDPRLPHARRAARFADHRLRRSVTGAALVAIACRESITS</sequence>
<proteinExistence type="predicted"/>
<accession>A0AAD9J838</accession>
<comment type="caution">
    <text evidence="1">The sequence shown here is derived from an EMBL/GenBank/DDBJ whole genome shotgun (WGS) entry which is preliminary data.</text>
</comment>
<organism evidence="1 2">
    <name type="scientific">Paralvinella palmiformis</name>
    <dbReference type="NCBI Taxonomy" id="53620"/>
    <lineage>
        <taxon>Eukaryota</taxon>
        <taxon>Metazoa</taxon>
        <taxon>Spiralia</taxon>
        <taxon>Lophotrochozoa</taxon>
        <taxon>Annelida</taxon>
        <taxon>Polychaeta</taxon>
        <taxon>Sedentaria</taxon>
        <taxon>Canalipalpata</taxon>
        <taxon>Terebellida</taxon>
        <taxon>Terebelliformia</taxon>
        <taxon>Alvinellidae</taxon>
        <taxon>Paralvinella</taxon>
    </lineage>
</organism>
<protein>
    <submittedName>
        <fullName evidence="1">Uncharacterized protein</fullName>
    </submittedName>
</protein>
<dbReference type="AlphaFoldDB" id="A0AAD9J838"/>
<gene>
    <name evidence="1" type="ORF">LSH36_519g03064</name>
</gene>
<dbReference type="Proteomes" id="UP001208570">
    <property type="component" value="Unassembled WGS sequence"/>
</dbReference>
<evidence type="ECO:0000313" key="2">
    <source>
        <dbReference type="Proteomes" id="UP001208570"/>
    </source>
</evidence>